<dbReference type="Proteomes" id="UP001145021">
    <property type="component" value="Unassembled WGS sequence"/>
</dbReference>
<dbReference type="InterPro" id="IPR000504">
    <property type="entry name" value="RRM_dom"/>
</dbReference>
<evidence type="ECO:0000256" key="2">
    <source>
        <dbReference type="SAM" id="MobiDB-lite"/>
    </source>
</evidence>
<organism evidence="4 5">
    <name type="scientific">Coemansia asiatica</name>
    <dbReference type="NCBI Taxonomy" id="1052880"/>
    <lineage>
        <taxon>Eukaryota</taxon>
        <taxon>Fungi</taxon>
        <taxon>Fungi incertae sedis</taxon>
        <taxon>Zoopagomycota</taxon>
        <taxon>Kickxellomycotina</taxon>
        <taxon>Kickxellomycetes</taxon>
        <taxon>Kickxellales</taxon>
        <taxon>Kickxellaceae</taxon>
        <taxon>Coemansia</taxon>
    </lineage>
</organism>
<dbReference type="Gene3D" id="3.30.70.330">
    <property type="match status" value="1"/>
</dbReference>
<dbReference type="PROSITE" id="PS50102">
    <property type="entry name" value="RRM"/>
    <property type="match status" value="1"/>
</dbReference>
<feature type="compositionally biased region" description="Basic and acidic residues" evidence="2">
    <location>
        <begin position="293"/>
        <end position="303"/>
    </location>
</feature>
<dbReference type="GO" id="GO:0003723">
    <property type="term" value="F:RNA binding"/>
    <property type="evidence" value="ECO:0007669"/>
    <property type="project" value="UniProtKB-UniRule"/>
</dbReference>
<evidence type="ECO:0000259" key="3">
    <source>
        <dbReference type="PROSITE" id="PS50102"/>
    </source>
</evidence>
<evidence type="ECO:0000313" key="4">
    <source>
        <dbReference type="EMBL" id="KAJ1642851.1"/>
    </source>
</evidence>
<dbReference type="EMBL" id="JANBOH010000329">
    <property type="protein sequence ID" value="KAJ1642851.1"/>
    <property type="molecule type" value="Genomic_DNA"/>
</dbReference>
<proteinExistence type="predicted"/>
<dbReference type="SUPFAM" id="SSF54928">
    <property type="entry name" value="RNA-binding domain, RBD"/>
    <property type="match status" value="1"/>
</dbReference>
<feature type="compositionally biased region" description="Basic and acidic residues" evidence="2">
    <location>
        <begin position="167"/>
        <end position="176"/>
    </location>
</feature>
<feature type="compositionally biased region" description="Polar residues" evidence="2">
    <location>
        <begin position="320"/>
        <end position="336"/>
    </location>
</feature>
<dbReference type="InterPro" id="IPR012677">
    <property type="entry name" value="Nucleotide-bd_a/b_plait_sf"/>
</dbReference>
<accession>A0A9W8CI63</accession>
<dbReference type="Pfam" id="PF00076">
    <property type="entry name" value="RRM_1"/>
    <property type="match status" value="1"/>
</dbReference>
<feature type="compositionally biased region" description="Low complexity" evidence="2">
    <location>
        <begin position="125"/>
        <end position="143"/>
    </location>
</feature>
<dbReference type="CDD" id="cd00590">
    <property type="entry name" value="RRM_SF"/>
    <property type="match status" value="1"/>
</dbReference>
<keyword evidence="5" id="KW-1185">Reference proteome</keyword>
<sequence length="392" mass="44808">MSKRGQFSRRLFVFGYPGAVTHGELTTQFEEFGRIVATRMNLPGSNGSDDFPYTFIEFNSSIDATTARTKMHNAYVRNQRIQVHFDNKIPNQYKPNNFDDRDFMEPAISPPPPPPPPHNLRRSSNESSIHSSQSHIASPQSSPNERLEHRRDRGGSGSSFRQQQPYYHDRRSDGPYDSRQPPYSRNNGGYAGQDRRWNGNERVSGGPMRHRPGNRYPAGGPHHRPYNRGPPPHNSSSRYDNHGPRSSYGRPPSGGRHYRDSTDDRQDDDTPSYDSAYSTRINARSRSPARRPYYRDGGEREDQQTPYDEPEGWQEEYKEYNSSYTTPQRSRSSSQVRENRKTDSQISLDLDNDGGSWQSVNPKDTAYNGADDRDNDEGEGLFAAPEIRPKDK</sequence>
<keyword evidence="1" id="KW-0694">RNA-binding</keyword>
<dbReference type="AlphaFoldDB" id="A0A9W8CI63"/>
<feature type="domain" description="RRM" evidence="3">
    <location>
        <begin position="9"/>
        <end position="88"/>
    </location>
</feature>
<evidence type="ECO:0000256" key="1">
    <source>
        <dbReference type="PROSITE-ProRule" id="PRU00176"/>
    </source>
</evidence>
<reference evidence="4" key="1">
    <citation type="submission" date="2022-07" db="EMBL/GenBank/DDBJ databases">
        <title>Phylogenomic reconstructions and comparative analyses of Kickxellomycotina fungi.</title>
        <authorList>
            <person name="Reynolds N.K."/>
            <person name="Stajich J.E."/>
            <person name="Barry K."/>
            <person name="Grigoriev I.V."/>
            <person name="Crous P."/>
            <person name="Smith M.E."/>
        </authorList>
    </citation>
    <scope>NUCLEOTIDE SEQUENCE</scope>
    <source>
        <strain evidence="4">NBRC 105413</strain>
    </source>
</reference>
<name>A0A9W8CI63_9FUNG</name>
<gene>
    <name evidence="4" type="ORF">LPJ64_005331</name>
</gene>
<feature type="compositionally biased region" description="Basic and acidic residues" evidence="2">
    <location>
        <begin position="145"/>
        <end position="154"/>
    </location>
</feature>
<dbReference type="InterPro" id="IPR035979">
    <property type="entry name" value="RBD_domain_sf"/>
</dbReference>
<dbReference type="SMART" id="SM00360">
    <property type="entry name" value="RRM"/>
    <property type="match status" value="1"/>
</dbReference>
<feature type="region of interest" description="Disordered" evidence="2">
    <location>
        <begin position="86"/>
        <end position="392"/>
    </location>
</feature>
<evidence type="ECO:0000313" key="5">
    <source>
        <dbReference type="Proteomes" id="UP001145021"/>
    </source>
</evidence>
<comment type="caution">
    <text evidence="4">The sequence shown here is derived from an EMBL/GenBank/DDBJ whole genome shotgun (WGS) entry which is preliminary data.</text>
</comment>
<protein>
    <recommendedName>
        <fullName evidence="3">RRM domain-containing protein</fullName>
    </recommendedName>
</protein>
<feature type="compositionally biased region" description="Pro residues" evidence="2">
    <location>
        <begin position="108"/>
        <end position="118"/>
    </location>
</feature>